<protein>
    <recommendedName>
        <fullName evidence="3">DNA topoisomerase (ATP-hydrolyzing)</fullName>
        <ecNumber evidence="3">5.6.2.2</ecNumber>
    </recommendedName>
</protein>
<keyword evidence="8" id="KW-0175">Coiled coil</keyword>
<keyword evidence="5 7" id="KW-0238">DNA-binding</keyword>
<dbReference type="Gene3D" id="1.10.268.10">
    <property type="entry name" value="Topoisomerase, domain 3"/>
    <property type="match status" value="1"/>
</dbReference>
<feature type="active site" description="O-(5'-phospho-DNA)-tyrosine intermediate" evidence="7">
    <location>
        <position position="138"/>
    </location>
</feature>
<evidence type="ECO:0000256" key="6">
    <source>
        <dbReference type="ARBA" id="ARBA00023235"/>
    </source>
</evidence>
<gene>
    <name evidence="11" type="ORF">UV58_C0009G0003</name>
</gene>
<evidence type="ECO:0000256" key="5">
    <source>
        <dbReference type="ARBA" id="ARBA00023125"/>
    </source>
</evidence>
<dbReference type="GO" id="GO:0005524">
    <property type="term" value="F:ATP binding"/>
    <property type="evidence" value="ECO:0007669"/>
    <property type="project" value="InterPro"/>
</dbReference>
<dbReference type="FunFam" id="3.30.1360.40:FF:000002">
    <property type="entry name" value="DNA gyrase subunit A"/>
    <property type="match status" value="1"/>
</dbReference>
<comment type="similarity">
    <text evidence="2">Belongs to the type II topoisomerase GyrA/ParC subunit family.</text>
</comment>
<dbReference type="GO" id="GO:0005737">
    <property type="term" value="C:cytoplasm"/>
    <property type="evidence" value="ECO:0007669"/>
    <property type="project" value="TreeGrafter"/>
</dbReference>
<feature type="coiled-coil region" evidence="8">
    <location>
        <begin position="453"/>
        <end position="501"/>
    </location>
</feature>
<dbReference type="CDD" id="cd00187">
    <property type="entry name" value="TOP4c"/>
    <property type="match status" value="1"/>
</dbReference>
<dbReference type="InterPro" id="IPR013760">
    <property type="entry name" value="Topo_IIA-like_dom_sf"/>
</dbReference>
<dbReference type="Gene3D" id="2.120.10.90">
    <property type="entry name" value="DNA gyrase/topoisomerase IV, subunit A, C-terminal"/>
    <property type="match status" value="2"/>
</dbReference>
<dbReference type="Pfam" id="PF03989">
    <property type="entry name" value="DNA_gyraseA_C"/>
    <property type="match status" value="5"/>
</dbReference>
<sequence>MLKNNPKKEKKTPREGNNSVNHRVVETEITKELETSYLDYAMSVIVSRALPDVRDGLKPVHRRILWAMWDSGLTHSAKYRKSANVVGEVLGRYHPHGDIAVYDAMARMAQDFSLRYPLIEGQGNWGSVDGDSPAAMRYTECRLSKIAEELLLDIEKNTVDFIPNYDASRTEPVVLPSKIPHLLVFGSVGIAVGMATDIPPHNLTEVVEAALFLIKNSSATNNQLMNFVKGPDFPTGGIIYGGKNLNEVYSTGQGSVTCRARADIAERKAGQYNIVISEIPYRVNKSELIQKIAQLVTDKRIEGIKDLRDESDKDGLSVVIELKNDATPQKILNQLYKNTELQKDFHLNMIGLVGGIQPQLLSLRDILEQYLSHRQVVVRRRTEFDLTRAKERTHILEGLSKALDQIDAVIATIKKSKDREEAHKNLMGKFRLTAVQATAILETKLQTLASLERKKIDDELKEKKKLIKEYEEILASPKKILAVIEKELIEAKEKYGDARRTQVVGSGLTEFKDEDLIAQEETIITLSSGGYIKRVNPSVFKVQGRGGKGIAASDVGEDDFLTHLVYARTHDNILFFTDNGKVYQTKVHEIPQGSRIAKGKIVHNFLNITPSENIQALVAYDPKADEIKQSIRFKESQLRPMGRSAAGVGGIKLKGGDSVIGVDIIKSGEKGKGESKNLLVVSEQGFAKQTPLKEYKVQSRGGQGVKTAKISSKTGNLVACKIIGEEKETIVLSAKGQIIKTKLADIRQSSRATSGVRVMRVKEGDKIVAITCL</sequence>
<dbReference type="PANTHER" id="PTHR43493:SF5">
    <property type="entry name" value="DNA GYRASE SUBUNIT A, CHLOROPLASTIC_MITOCHONDRIAL"/>
    <property type="match status" value="1"/>
</dbReference>
<evidence type="ECO:0000256" key="7">
    <source>
        <dbReference type="PROSITE-ProRule" id="PRU01384"/>
    </source>
</evidence>
<dbReference type="GO" id="GO:0009330">
    <property type="term" value="C:DNA topoisomerase type II (double strand cut, ATP-hydrolyzing) complex"/>
    <property type="evidence" value="ECO:0007669"/>
    <property type="project" value="TreeGrafter"/>
</dbReference>
<dbReference type="PROSITE" id="PS52040">
    <property type="entry name" value="TOPO_IIA"/>
    <property type="match status" value="1"/>
</dbReference>
<evidence type="ECO:0000256" key="8">
    <source>
        <dbReference type="SAM" id="Coils"/>
    </source>
</evidence>
<dbReference type="InterPro" id="IPR035516">
    <property type="entry name" value="Gyrase/topoIV_suA_C"/>
</dbReference>
<name>A0A0G1EHK5_9BACT</name>
<dbReference type="PANTHER" id="PTHR43493">
    <property type="entry name" value="DNA GYRASE/TOPOISOMERASE SUBUNIT A"/>
    <property type="match status" value="1"/>
</dbReference>
<accession>A0A0G1EHK5</accession>
<dbReference type="SMART" id="SM00434">
    <property type="entry name" value="TOP4c"/>
    <property type="match status" value="1"/>
</dbReference>
<dbReference type="SUPFAM" id="SSF56719">
    <property type="entry name" value="Type II DNA topoisomerase"/>
    <property type="match status" value="1"/>
</dbReference>
<comment type="caution">
    <text evidence="11">The sequence shown here is derived from an EMBL/GenBank/DDBJ whole genome shotgun (WGS) entry which is preliminary data.</text>
</comment>
<evidence type="ECO:0000313" key="11">
    <source>
        <dbReference type="EMBL" id="KKS82521.1"/>
    </source>
</evidence>
<reference evidence="11 12" key="1">
    <citation type="journal article" date="2015" name="Nature">
        <title>rRNA introns, odd ribosomes, and small enigmatic genomes across a large radiation of phyla.</title>
        <authorList>
            <person name="Brown C.T."/>
            <person name="Hug L.A."/>
            <person name="Thomas B.C."/>
            <person name="Sharon I."/>
            <person name="Castelle C.J."/>
            <person name="Singh A."/>
            <person name="Wilkins M.J."/>
            <person name="Williams K.H."/>
            <person name="Banfield J.F."/>
        </authorList>
    </citation>
    <scope>NUCLEOTIDE SEQUENCE [LARGE SCALE GENOMIC DNA]</scope>
</reference>
<dbReference type="Proteomes" id="UP000034810">
    <property type="component" value="Unassembled WGS sequence"/>
</dbReference>
<keyword evidence="6 7" id="KW-0413">Isomerase</keyword>
<evidence type="ECO:0000313" key="12">
    <source>
        <dbReference type="Proteomes" id="UP000034810"/>
    </source>
</evidence>
<feature type="region of interest" description="Disordered" evidence="9">
    <location>
        <begin position="1"/>
        <end position="21"/>
    </location>
</feature>
<dbReference type="PATRIC" id="fig|1619011.3.peg.387"/>
<evidence type="ECO:0000256" key="4">
    <source>
        <dbReference type="ARBA" id="ARBA00023029"/>
    </source>
</evidence>
<dbReference type="GO" id="GO:0003677">
    <property type="term" value="F:DNA binding"/>
    <property type="evidence" value="ECO:0007669"/>
    <property type="project" value="UniProtKB-UniRule"/>
</dbReference>
<dbReference type="FunFam" id="3.90.199.10:FF:000001">
    <property type="entry name" value="DNA gyrase subunit A"/>
    <property type="match status" value="1"/>
</dbReference>
<dbReference type="InterPro" id="IPR013757">
    <property type="entry name" value="Topo_IIA_A_a_sf"/>
</dbReference>
<dbReference type="FunFam" id="1.10.268.10:FF:000001">
    <property type="entry name" value="DNA gyrase subunit A"/>
    <property type="match status" value="1"/>
</dbReference>
<dbReference type="InterPro" id="IPR013758">
    <property type="entry name" value="Topo_IIA_A/C_ab"/>
</dbReference>
<evidence type="ECO:0000256" key="9">
    <source>
        <dbReference type="SAM" id="MobiDB-lite"/>
    </source>
</evidence>
<dbReference type="AlphaFoldDB" id="A0A0G1EHK5"/>
<dbReference type="Gene3D" id="3.90.199.10">
    <property type="entry name" value="Topoisomerase II, domain 5"/>
    <property type="match status" value="1"/>
</dbReference>
<keyword evidence="4 7" id="KW-0799">Topoisomerase</keyword>
<evidence type="ECO:0000256" key="2">
    <source>
        <dbReference type="ARBA" id="ARBA00008263"/>
    </source>
</evidence>
<evidence type="ECO:0000259" key="10">
    <source>
        <dbReference type="PROSITE" id="PS52040"/>
    </source>
</evidence>
<dbReference type="InterPro" id="IPR002205">
    <property type="entry name" value="Topo_IIA_dom_A"/>
</dbReference>
<dbReference type="NCBIfam" id="NF004044">
    <property type="entry name" value="PRK05561.1"/>
    <property type="match status" value="1"/>
</dbReference>
<dbReference type="InterPro" id="IPR050220">
    <property type="entry name" value="Type_II_DNA_Topoisomerases"/>
</dbReference>
<dbReference type="GO" id="GO:0006265">
    <property type="term" value="P:DNA topological change"/>
    <property type="evidence" value="ECO:0007669"/>
    <property type="project" value="UniProtKB-UniRule"/>
</dbReference>
<dbReference type="GO" id="GO:0003918">
    <property type="term" value="F:DNA topoisomerase type II (double strand cut, ATP-hydrolyzing) activity"/>
    <property type="evidence" value="ECO:0007669"/>
    <property type="project" value="UniProtKB-EC"/>
</dbReference>
<comment type="catalytic activity">
    <reaction evidence="1 7">
        <text>ATP-dependent breakage, passage and rejoining of double-stranded DNA.</text>
        <dbReference type="EC" id="5.6.2.2"/>
    </reaction>
</comment>
<organism evidence="11 12">
    <name type="scientific">Candidatus Wolfebacteria bacterium GW2011_GWC1_43_10</name>
    <dbReference type="NCBI Taxonomy" id="1619011"/>
    <lineage>
        <taxon>Bacteria</taxon>
        <taxon>Candidatus Wolfeibacteriota</taxon>
    </lineage>
</organism>
<dbReference type="EC" id="5.6.2.2" evidence="3"/>
<proteinExistence type="inferred from homology"/>
<evidence type="ECO:0000256" key="1">
    <source>
        <dbReference type="ARBA" id="ARBA00000185"/>
    </source>
</evidence>
<dbReference type="InterPro" id="IPR006691">
    <property type="entry name" value="GyrA/parC_rep"/>
</dbReference>
<dbReference type="SUPFAM" id="SSF101904">
    <property type="entry name" value="GyrA/ParC C-terminal domain-like"/>
    <property type="match status" value="1"/>
</dbReference>
<dbReference type="Gene3D" id="3.30.1360.40">
    <property type="match status" value="1"/>
</dbReference>
<feature type="domain" description="Topo IIA-type catalytic" evidence="10">
    <location>
        <begin position="50"/>
        <end position="516"/>
    </location>
</feature>
<dbReference type="EMBL" id="LCFA01000009">
    <property type="protein sequence ID" value="KKS82521.1"/>
    <property type="molecule type" value="Genomic_DNA"/>
</dbReference>
<dbReference type="Pfam" id="PF00521">
    <property type="entry name" value="DNA_topoisoIV"/>
    <property type="match status" value="1"/>
</dbReference>
<evidence type="ECO:0000256" key="3">
    <source>
        <dbReference type="ARBA" id="ARBA00012895"/>
    </source>
</evidence>